<dbReference type="GO" id="GO:0047617">
    <property type="term" value="F:fatty acyl-CoA hydrolase activity"/>
    <property type="evidence" value="ECO:0007669"/>
    <property type="project" value="TreeGrafter"/>
</dbReference>
<dbReference type="EMBL" id="VFOS01000001">
    <property type="protein sequence ID" value="TQL64750.1"/>
    <property type="molecule type" value="Genomic_DNA"/>
</dbReference>
<dbReference type="InterPro" id="IPR029069">
    <property type="entry name" value="HotDog_dom_sf"/>
</dbReference>
<organism evidence="1 2">
    <name type="scientific">Rarobacter faecitabidus</name>
    <dbReference type="NCBI Taxonomy" id="13243"/>
    <lineage>
        <taxon>Bacteria</taxon>
        <taxon>Bacillati</taxon>
        <taxon>Actinomycetota</taxon>
        <taxon>Actinomycetes</taxon>
        <taxon>Micrococcales</taxon>
        <taxon>Rarobacteraceae</taxon>
        <taxon>Rarobacter</taxon>
    </lineage>
</organism>
<gene>
    <name evidence="1" type="ORF">FB461_1261</name>
</gene>
<keyword evidence="2" id="KW-1185">Reference proteome</keyword>
<dbReference type="PANTHER" id="PTHR31793:SF24">
    <property type="entry name" value="LONG-CHAIN ACYL-COA THIOESTERASE FADM"/>
    <property type="match status" value="1"/>
</dbReference>
<dbReference type="RefSeq" id="WP_142119919.1">
    <property type="nucleotide sequence ID" value="NZ_BAAASV010000001.1"/>
</dbReference>
<name>A0A542ZX20_RARFA</name>
<keyword evidence="1" id="KW-0378">Hydrolase</keyword>
<dbReference type="OrthoDB" id="9799036at2"/>
<protein>
    <submittedName>
        <fullName evidence="1">Acyl-CoA thioester hydrolase</fullName>
    </submittedName>
</protein>
<evidence type="ECO:0000313" key="1">
    <source>
        <dbReference type="EMBL" id="TQL64750.1"/>
    </source>
</evidence>
<accession>A0A542ZX20</accession>
<reference evidence="1 2" key="1">
    <citation type="submission" date="2019-06" db="EMBL/GenBank/DDBJ databases">
        <title>Sequencing the genomes of 1000 actinobacteria strains.</title>
        <authorList>
            <person name="Klenk H.-P."/>
        </authorList>
    </citation>
    <scope>NUCLEOTIDE SEQUENCE [LARGE SCALE GENOMIC DNA]</scope>
    <source>
        <strain evidence="1 2">DSM 4813</strain>
    </source>
</reference>
<comment type="caution">
    <text evidence="1">The sequence shown here is derived from an EMBL/GenBank/DDBJ whole genome shotgun (WGS) entry which is preliminary data.</text>
</comment>
<dbReference type="SUPFAM" id="SSF54637">
    <property type="entry name" value="Thioesterase/thiol ester dehydrase-isomerase"/>
    <property type="match status" value="1"/>
</dbReference>
<evidence type="ECO:0000313" key="2">
    <source>
        <dbReference type="Proteomes" id="UP000315389"/>
    </source>
</evidence>
<dbReference type="AlphaFoldDB" id="A0A542ZX20"/>
<proteinExistence type="predicted"/>
<dbReference type="Pfam" id="PF13279">
    <property type="entry name" value="4HBT_2"/>
    <property type="match status" value="1"/>
</dbReference>
<dbReference type="InterPro" id="IPR050563">
    <property type="entry name" value="4-hydroxybenzoyl-CoA_TE"/>
</dbReference>
<sequence>MAKLTVRVPVRWSDLDPYGHVNNVAMLTLLEEARVAAFWNGRGNGVDAEPTDPHTAVIGAGTSGETLTFVASHRIEYLAQLGHLAEPARIQLWISAIGGASFDIDYEVFDGETVCARARTTLVLIDPETKRPRKFTAEEKTALTGALAPPLTFRR</sequence>
<dbReference type="Proteomes" id="UP000315389">
    <property type="component" value="Unassembled WGS sequence"/>
</dbReference>
<dbReference type="PANTHER" id="PTHR31793">
    <property type="entry name" value="4-HYDROXYBENZOYL-COA THIOESTERASE FAMILY MEMBER"/>
    <property type="match status" value="1"/>
</dbReference>
<dbReference type="CDD" id="cd00586">
    <property type="entry name" value="4HBT"/>
    <property type="match status" value="1"/>
</dbReference>
<dbReference type="Gene3D" id="3.10.129.10">
    <property type="entry name" value="Hotdog Thioesterase"/>
    <property type="match status" value="1"/>
</dbReference>